<keyword evidence="1" id="KW-0808">Transferase</keyword>
<dbReference type="EMBL" id="CM037013">
    <property type="protein sequence ID" value="KAH7688275.1"/>
    <property type="molecule type" value="Genomic_DNA"/>
</dbReference>
<keyword evidence="1" id="KW-0418">Kinase</keyword>
<dbReference type="Proteomes" id="UP000827976">
    <property type="component" value="Chromosome 3"/>
</dbReference>
<proteinExistence type="predicted"/>
<name>A0ACB7WJ75_DIOAL</name>
<evidence type="ECO:0000313" key="1">
    <source>
        <dbReference type="EMBL" id="KAH7688275.1"/>
    </source>
</evidence>
<accession>A0ACB7WJ75</accession>
<sequence>MMANLHARHGDDSDIVQTLNVMRMAGCQYSSMLSSRLQVYERVAKLEKVPQLLKVSFNDGILVDQASTSMLVMPYVQNSLLDDALQALREQGWKH</sequence>
<organism evidence="1 2">
    <name type="scientific">Dioscorea alata</name>
    <name type="common">Purple yam</name>
    <dbReference type="NCBI Taxonomy" id="55571"/>
    <lineage>
        <taxon>Eukaryota</taxon>
        <taxon>Viridiplantae</taxon>
        <taxon>Streptophyta</taxon>
        <taxon>Embryophyta</taxon>
        <taxon>Tracheophyta</taxon>
        <taxon>Spermatophyta</taxon>
        <taxon>Magnoliopsida</taxon>
        <taxon>Liliopsida</taxon>
        <taxon>Dioscoreales</taxon>
        <taxon>Dioscoreaceae</taxon>
        <taxon>Dioscorea</taxon>
    </lineage>
</organism>
<evidence type="ECO:0000313" key="2">
    <source>
        <dbReference type="Proteomes" id="UP000827976"/>
    </source>
</evidence>
<reference evidence="2" key="1">
    <citation type="journal article" date="2022" name="Nat. Commun.">
        <title>Chromosome evolution and the genetic basis of agronomically important traits in greater yam.</title>
        <authorList>
            <person name="Bredeson J.V."/>
            <person name="Lyons J.B."/>
            <person name="Oniyinde I.O."/>
            <person name="Okereke N.R."/>
            <person name="Kolade O."/>
            <person name="Nnabue I."/>
            <person name="Nwadili C.O."/>
            <person name="Hribova E."/>
            <person name="Parker M."/>
            <person name="Nwogha J."/>
            <person name="Shu S."/>
            <person name="Carlson J."/>
            <person name="Kariba R."/>
            <person name="Muthemba S."/>
            <person name="Knop K."/>
            <person name="Barton G.J."/>
            <person name="Sherwood A.V."/>
            <person name="Lopez-Montes A."/>
            <person name="Asiedu R."/>
            <person name="Jamnadass R."/>
            <person name="Muchugi A."/>
            <person name="Goodstein D."/>
            <person name="Egesi C.N."/>
            <person name="Featherston J."/>
            <person name="Asfaw A."/>
            <person name="Simpson G.G."/>
            <person name="Dolezel J."/>
            <person name="Hendre P.S."/>
            <person name="Van Deynze A."/>
            <person name="Kumar P.L."/>
            <person name="Obidiegwu J.E."/>
            <person name="Bhattacharjee R."/>
            <person name="Rokhsar D.S."/>
        </authorList>
    </citation>
    <scope>NUCLEOTIDE SEQUENCE [LARGE SCALE GENOMIC DNA]</scope>
    <source>
        <strain evidence="2">cv. TDa95/00328</strain>
    </source>
</reference>
<comment type="caution">
    <text evidence="1">The sequence shown here is derived from an EMBL/GenBank/DDBJ whole genome shotgun (WGS) entry which is preliminary data.</text>
</comment>
<gene>
    <name evidence="1" type="ORF">IHE45_03G023300</name>
</gene>
<protein>
    <submittedName>
        <fullName evidence="1">Cdk-activating kinase assembly factor MAT1/Tfb3 protein</fullName>
    </submittedName>
</protein>
<keyword evidence="2" id="KW-1185">Reference proteome</keyword>